<dbReference type="RefSeq" id="WP_258211906.1">
    <property type="nucleotide sequence ID" value="NZ_JANQBD010000002.1"/>
</dbReference>
<proteinExistence type="predicted"/>
<evidence type="ECO:0000313" key="2">
    <source>
        <dbReference type="Proteomes" id="UP001300012"/>
    </source>
</evidence>
<protein>
    <submittedName>
        <fullName evidence="1">Phosphonate C-P lyase system protein PhnH</fullName>
    </submittedName>
</protein>
<dbReference type="Pfam" id="PF05845">
    <property type="entry name" value="PhnH"/>
    <property type="match status" value="1"/>
</dbReference>
<dbReference type="SUPFAM" id="SSF159709">
    <property type="entry name" value="PhnH-like"/>
    <property type="match status" value="1"/>
</dbReference>
<dbReference type="InterPro" id="IPR038058">
    <property type="entry name" value="PhnH-like_sp"/>
</dbReference>
<gene>
    <name evidence="1" type="primary">phnH</name>
    <name evidence="1" type="ORF">NV381_03625</name>
</gene>
<dbReference type="Proteomes" id="UP001300012">
    <property type="component" value="Unassembled WGS sequence"/>
</dbReference>
<name>A0ABT1YAS5_9BACL</name>
<accession>A0ABT1YAS5</accession>
<dbReference type="NCBIfam" id="TIGR03292">
    <property type="entry name" value="PhnH_redo"/>
    <property type="match status" value="1"/>
</dbReference>
<dbReference type="EMBL" id="JANQBD010000002">
    <property type="protein sequence ID" value="MCR8630287.1"/>
    <property type="molecule type" value="Genomic_DNA"/>
</dbReference>
<dbReference type="Gene3D" id="3.40.50.11310">
    <property type="entry name" value="Bacterial phosphonate metabolism protein PhnH"/>
    <property type="match status" value="1"/>
</dbReference>
<dbReference type="GO" id="GO:0016829">
    <property type="term" value="F:lyase activity"/>
    <property type="evidence" value="ECO:0007669"/>
    <property type="project" value="UniProtKB-KW"/>
</dbReference>
<evidence type="ECO:0000313" key="1">
    <source>
        <dbReference type="EMBL" id="MCR8630287.1"/>
    </source>
</evidence>
<keyword evidence="1" id="KW-0456">Lyase</keyword>
<dbReference type="InterPro" id="IPR008772">
    <property type="entry name" value="Phosphonate_metab_PhnH"/>
</dbReference>
<dbReference type="PIRSF" id="PIRSF020680">
    <property type="entry name" value="PhnH"/>
    <property type="match status" value="1"/>
</dbReference>
<sequence length="197" mass="21935">MKLDLVHDIQTAYRKLLDSMSRPGWITDLSEEANNLDTDTICLPASLLLALMLLDTEVSFKVVSEREAQVTHLFNQLTYAKTAETDQADYIFVLSDSAPGDLAHALETAKIGDLIDPHHSATLIVETDGISSDAEFKLTGPGIKDAALVQVKTKDDWMEIRAERNAEYPLGLDLIFIDAGHRLLCLPRTTQVRKEER</sequence>
<organism evidence="1 2">
    <name type="scientific">Paenibacillus radicis</name>
    <name type="common">ex Xue et al. 2023</name>
    <dbReference type="NCBI Taxonomy" id="2972489"/>
    <lineage>
        <taxon>Bacteria</taxon>
        <taxon>Bacillati</taxon>
        <taxon>Bacillota</taxon>
        <taxon>Bacilli</taxon>
        <taxon>Bacillales</taxon>
        <taxon>Paenibacillaceae</taxon>
        <taxon>Paenibacillus</taxon>
    </lineage>
</organism>
<reference evidence="1 2" key="1">
    <citation type="submission" date="2022-08" db="EMBL/GenBank/DDBJ databases">
        <title>Paenibacillus endoradicis sp. nov., Paenibacillus radicibacter sp. nov and Paenibacillus pararadicis sp. nov., three cold-adapted plant growth-promoting bacteria isolated from root of Larix gmelinii in Great Khingan.</title>
        <authorList>
            <person name="Xue H."/>
        </authorList>
    </citation>
    <scope>NUCLEOTIDE SEQUENCE [LARGE SCALE GENOMIC DNA]</scope>
    <source>
        <strain evidence="1 2">N5-1-1-5</strain>
    </source>
</reference>
<keyword evidence="2" id="KW-1185">Reference proteome</keyword>
<comment type="caution">
    <text evidence="1">The sequence shown here is derived from an EMBL/GenBank/DDBJ whole genome shotgun (WGS) entry which is preliminary data.</text>
</comment>